<reference evidence="2 3" key="1">
    <citation type="submission" date="2018-12" db="EMBL/GenBank/DDBJ databases">
        <title>Croceicoccus ponticola sp. nov., a lipolytic bacterium isolated from seawater.</title>
        <authorList>
            <person name="Yoon J.-H."/>
        </authorList>
    </citation>
    <scope>NUCLEOTIDE SEQUENCE [LARGE SCALE GENOMIC DNA]</scope>
    <source>
        <strain evidence="2 3">GM-16</strain>
    </source>
</reference>
<name>A0A437H0A4_9SPHN</name>
<dbReference type="InterPro" id="IPR002575">
    <property type="entry name" value="Aminoglycoside_PTrfase"/>
</dbReference>
<dbReference type="OrthoDB" id="9809275at2"/>
<dbReference type="Proteomes" id="UP000283003">
    <property type="component" value="Unassembled WGS sequence"/>
</dbReference>
<dbReference type="Pfam" id="PF01636">
    <property type="entry name" value="APH"/>
    <property type="match status" value="1"/>
</dbReference>
<keyword evidence="3" id="KW-1185">Reference proteome</keyword>
<proteinExistence type="predicted"/>
<feature type="domain" description="Aminoglycoside phosphotransferase" evidence="1">
    <location>
        <begin position="30"/>
        <end position="264"/>
    </location>
</feature>
<dbReference type="SUPFAM" id="SSF56112">
    <property type="entry name" value="Protein kinase-like (PK-like)"/>
    <property type="match status" value="1"/>
</dbReference>
<dbReference type="InterPro" id="IPR011009">
    <property type="entry name" value="Kinase-like_dom_sf"/>
</dbReference>
<organism evidence="2 3">
    <name type="scientific">Croceicoccus ponticola</name>
    <dbReference type="NCBI Taxonomy" id="2217664"/>
    <lineage>
        <taxon>Bacteria</taxon>
        <taxon>Pseudomonadati</taxon>
        <taxon>Pseudomonadota</taxon>
        <taxon>Alphaproteobacteria</taxon>
        <taxon>Sphingomonadales</taxon>
        <taxon>Erythrobacteraceae</taxon>
        <taxon>Croceicoccus</taxon>
    </lineage>
</organism>
<evidence type="ECO:0000259" key="1">
    <source>
        <dbReference type="Pfam" id="PF01636"/>
    </source>
</evidence>
<dbReference type="Gene3D" id="3.30.200.20">
    <property type="entry name" value="Phosphorylase Kinase, domain 1"/>
    <property type="match status" value="1"/>
</dbReference>
<protein>
    <submittedName>
        <fullName evidence="2">Aminoglycoside phosphotransferase</fullName>
    </submittedName>
</protein>
<dbReference type="Gene3D" id="3.90.1200.10">
    <property type="match status" value="1"/>
</dbReference>
<dbReference type="GO" id="GO:0016740">
    <property type="term" value="F:transferase activity"/>
    <property type="evidence" value="ECO:0007669"/>
    <property type="project" value="UniProtKB-KW"/>
</dbReference>
<dbReference type="EMBL" id="RXOL01000001">
    <property type="protein sequence ID" value="RVQ68972.1"/>
    <property type="molecule type" value="Genomic_DNA"/>
</dbReference>
<evidence type="ECO:0000313" key="2">
    <source>
        <dbReference type="EMBL" id="RVQ68972.1"/>
    </source>
</evidence>
<comment type="caution">
    <text evidence="2">The sequence shown here is derived from an EMBL/GenBank/DDBJ whole genome shotgun (WGS) entry which is preliminary data.</text>
</comment>
<gene>
    <name evidence="2" type="ORF">EKN06_01780</name>
</gene>
<accession>A0A437H0A4</accession>
<dbReference type="AlphaFoldDB" id="A0A437H0A4"/>
<dbReference type="RefSeq" id="WP_127611158.1">
    <property type="nucleotide sequence ID" value="NZ_RXOL01000001.1"/>
</dbReference>
<evidence type="ECO:0000313" key="3">
    <source>
        <dbReference type="Proteomes" id="UP000283003"/>
    </source>
</evidence>
<sequence>MTQTTPSDIAIAPPHAQAFLDAAGWGDAAIEPLAGDASFRRYFRVRRADGACAMLMDAPPPNEDPKPFLDAAHYLLDHGFRAPKVLAEDAAQGLVLLEDFGHRRMRDHLDDAPDEETPVYRDAVSVLARLHRAPAGPFRAYDLNEYLREAKLFTEWFCVAHGLSVDDAGYEAAWREVMLPVLERQGAWEGGGVTVLRDYHAENIMLLDGQEGFEAYGQGLLDFQDALVGHPAYDLVSLLQDARRDVAAALEADMLQHYLQHVGDADAFLADYARLGAQRNAKIVGIFVRLSRRDGKDRYLDLIPRVWELMERDLAHPALAPVARWMEANIPGDLRIRRGATPA</sequence>
<keyword evidence="2" id="KW-0808">Transferase</keyword>